<dbReference type="Pfam" id="PF19526">
    <property type="entry name" value="Slr4"/>
    <property type="match status" value="1"/>
</dbReference>
<dbReference type="EMBL" id="PIPX01000001">
    <property type="protein sequence ID" value="RUO56263.1"/>
    <property type="molecule type" value="Genomic_DNA"/>
</dbReference>
<name>A0A432Y5R0_9GAMM</name>
<keyword evidence="1" id="KW-0732">Signal</keyword>
<feature type="signal peptide" evidence="1">
    <location>
        <begin position="1"/>
        <end position="29"/>
    </location>
</feature>
<protein>
    <submittedName>
        <fullName evidence="2">Uncharacterized protein</fullName>
    </submittedName>
</protein>
<keyword evidence="3" id="KW-1185">Reference proteome</keyword>
<comment type="caution">
    <text evidence="2">The sequence shown here is derived from an EMBL/GenBank/DDBJ whole genome shotgun (WGS) entry which is preliminary data.</text>
</comment>
<sequence>MKLENIMTNMFKKSLVALALAGVSTGVMAADIATTSTTTVSNEYLEVNSTVDSNAISVTLDDEYTENDFLILTFPGTNSVVLGNLATSISVPSQSVIVGADDSATAAGQVCDPASGTYAGSADCSNDYDTKSFTVDYVLSDTDDLGNTYVKYRVTNLGTSGTSTVAAEVPFGSVTVNSSALQGSSSYDVTYFARPNYENYSGSGLATETGVDPLDTADSASLFATGDQFSVSVSTPFDQTVDVKDPSNRTLFVDAPTNQDVATFTISENTVDVDGVPTAFALKATFVDADVSISGNNMFGWLADSDPNNTVFDYGTQVAFNPANCGADLAHTAGEMTFTCAAGSLGVAETLTFTLNGTEVVNSGSFTIDAVVNYSDGASATGSTDLESADLGMWDVNGSVTFIPYMPYSAQSEANQAGLAIDQIIYVTNKNSSGYGSGIVPSISVRYILEDGTEGTLSNTDLGGIKADAGITKITGQVRQALFAEGLLTSSKKVALEIVIDEDPDLIEVYSAYNVGGSDRGWVQNDSQRVFN</sequence>
<gene>
    <name evidence="2" type="ORF">CWI70_05800</name>
</gene>
<dbReference type="AlphaFoldDB" id="A0A432Y5R0"/>
<proteinExistence type="predicted"/>
<evidence type="ECO:0000313" key="2">
    <source>
        <dbReference type="EMBL" id="RUO56263.1"/>
    </source>
</evidence>
<evidence type="ECO:0000256" key="1">
    <source>
        <dbReference type="SAM" id="SignalP"/>
    </source>
</evidence>
<feature type="chain" id="PRO_5019167646" evidence="1">
    <location>
        <begin position="30"/>
        <end position="532"/>
    </location>
</feature>
<dbReference type="Proteomes" id="UP000287649">
    <property type="component" value="Unassembled WGS sequence"/>
</dbReference>
<evidence type="ECO:0000313" key="3">
    <source>
        <dbReference type="Proteomes" id="UP000287649"/>
    </source>
</evidence>
<dbReference type="CDD" id="cd22554">
    <property type="entry name" value="Slr4-like"/>
    <property type="match status" value="1"/>
</dbReference>
<organism evidence="2 3">
    <name type="scientific">Pseudidiomarina homiensis</name>
    <dbReference type="NCBI Taxonomy" id="364198"/>
    <lineage>
        <taxon>Bacteria</taxon>
        <taxon>Pseudomonadati</taxon>
        <taxon>Pseudomonadota</taxon>
        <taxon>Gammaproteobacteria</taxon>
        <taxon>Alteromonadales</taxon>
        <taxon>Idiomarinaceae</taxon>
        <taxon>Pseudidiomarina</taxon>
    </lineage>
</organism>
<accession>A0A432Y5R0</accession>
<reference evidence="3" key="1">
    <citation type="journal article" date="2018" name="Front. Microbiol.">
        <title>Genome-Based Analysis Reveals the Taxonomy and Diversity of the Family Idiomarinaceae.</title>
        <authorList>
            <person name="Liu Y."/>
            <person name="Lai Q."/>
            <person name="Shao Z."/>
        </authorList>
    </citation>
    <scope>NUCLEOTIDE SEQUENCE [LARGE SCALE GENOMIC DNA]</scope>
    <source>
        <strain evidence="3">PO-M2</strain>
    </source>
</reference>
<dbReference type="InterPro" id="IPR045689">
    <property type="entry name" value="Slr4"/>
</dbReference>